<dbReference type="InterPro" id="IPR004236">
    <property type="entry name" value="Pept_S1_alpha_lytic"/>
</dbReference>
<evidence type="ECO:0000256" key="5">
    <source>
        <dbReference type="ARBA" id="ARBA00022825"/>
    </source>
</evidence>
<evidence type="ECO:0000256" key="4">
    <source>
        <dbReference type="ARBA" id="ARBA00022801"/>
    </source>
</evidence>
<dbReference type="Gene3D" id="2.60.120.380">
    <property type="match status" value="1"/>
</dbReference>
<evidence type="ECO:0000256" key="6">
    <source>
        <dbReference type="ARBA" id="ARBA00023145"/>
    </source>
</evidence>
<reference evidence="11" key="1">
    <citation type="journal article" date="2019" name="Int. J. Syst. Evol. Microbiol.">
        <title>The Global Catalogue of Microorganisms (GCM) 10K type strain sequencing project: providing services to taxonomists for standard genome sequencing and annotation.</title>
        <authorList>
            <consortium name="The Broad Institute Genomics Platform"/>
            <consortium name="The Broad Institute Genome Sequencing Center for Infectious Disease"/>
            <person name="Wu L."/>
            <person name="Ma J."/>
        </authorList>
    </citation>
    <scope>NUCLEOTIDE SEQUENCE [LARGE SCALE GENOMIC DNA]</scope>
    <source>
        <strain evidence="11">JCM 14326</strain>
    </source>
</reference>
<dbReference type="Proteomes" id="UP001501094">
    <property type="component" value="Unassembled WGS sequence"/>
</dbReference>
<feature type="domain" description="Peptidase S1A alpha-lytic prodomain" evidence="9">
    <location>
        <begin position="124"/>
        <end position="181"/>
    </location>
</feature>
<keyword evidence="4" id="KW-0378">Hydrolase</keyword>
<dbReference type="RefSeq" id="WP_344098674.1">
    <property type="nucleotide sequence ID" value="NZ_BAAANL010000001.1"/>
</dbReference>
<organism evidence="10 11">
    <name type="scientific">Myceligenerans crystallogenes</name>
    <dbReference type="NCBI Taxonomy" id="316335"/>
    <lineage>
        <taxon>Bacteria</taxon>
        <taxon>Bacillati</taxon>
        <taxon>Actinomycetota</taxon>
        <taxon>Actinomycetes</taxon>
        <taxon>Micrococcales</taxon>
        <taxon>Promicromonosporaceae</taxon>
        <taxon>Myceligenerans</taxon>
    </lineage>
</organism>
<dbReference type="GO" id="GO:0008233">
    <property type="term" value="F:peptidase activity"/>
    <property type="evidence" value="ECO:0007669"/>
    <property type="project" value="UniProtKB-KW"/>
</dbReference>
<dbReference type="InterPro" id="IPR043504">
    <property type="entry name" value="Peptidase_S1_PA_chymotrypsin"/>
</dbReference>
<evidence type="ECO:0000313" key="10">
    <source>
        <dbReference type="EMBL" id="GAA1848432.1"/>
    </source>
</evidence>
<proteinExistence type="inferred from homology"/>
<dbReference type="Gene3D" id="3.30.300.50">
    <property type="match status" value="2"/>
</dbReference>
<evidence type="ECO:0000256" key="2">
    <source>
        <dbReference type="ARBA" id="ARBA00022670"/>
    </source>
</evidence>
<evidence type="ECO:0000256" key="3">
    <source>
        <dbReference type="ARBA" id="ARBA00022729"/>
    </source>
</evidence>
<feature type="signal peptide" evidence="8">
    <location>
        <begin position="1"/>
        <end position="24"/>
    </location>
</feature>
<comment type="caution">
    <text evidence="10">The sequence shown here is derived from an EMBL/GenBank/DDBJ whole genome shotgun (WGS) entry which is preliminary data.</text>
</comment>
<evidence type="ECO:0000313" key="11">
    <source>
        <dbReference type="Proteomes" id="UP001501094"/>
    </source>
</evidence>
<keyword evidence="7" id="KW-1015">Disulfide bond</keyword>
<dbReference type="Pfam" id="PF02983">
    <property type="entry name" value="Pro_Al_protease"/>
    <property type="match status" value="1"/>
</dbReference>
<keyword evidence="6" id="KW-0865">Zymogen</keyword>
<accession>A0ABP4ZA60</accession>
<evidence type="ECO:0000256" key="1">
    <source>
        <dbReference type="ARBA" id="ARBA00007664"/>
    </source>
</evidence>
<gene>
    <name evidence="10" type="ORF">GCM10009751_00670</name>
</gene>
<protein>
    <submittedName>
        <fullName evidence="10">Alpha-lytic protease prodomain-containing protein</fullName>
    </submittedName>
</protein>
<evidence type="ECO:0000256" key="7">
    <source>
        <dbReference type="ARBA" id="ARBA00023157"/>
    </source>
</evidence>
<dbReference type="InterPro" id="IPR001316">
    <property type="entry name" value="Pept_S1A_streptogrisin"/>
</dbReference>
<keyword evidence="5" id="KW-0720">Serine protease</keyword>
<dbReference type="InterPro" id="IPR035070">
    <property type="entry name" value="Streptogrisin_prodomain"/>
</dbReference>
<evidence type="ECO:0000256" key="8">
    <source>
        <dbReference type="SAM" id="SignalP"/>
    </source>
</evidence>
<dbReference type="InterPro" id="IPR009003">
    <property type="entry name" value="Peptidase_S1_PA"/>
</dbReference>
<evidence type="ECO:0000259" key="9">
    <source>
        <dbReference type="Pfam" id="PF02983"/>
    </source>
</evidence>
<name>A0ABP4ZA60_9MICO</name>
<dbReference type="Gene3D" id="2.40.10.10">
    <property type="entry name" value="Trypsin-like serine proteases"/>
    <property type="match status" value="2"/>
</dbReference>
<dbReference type="PRINTS" id="PR00861">
    <property type="entry name" value="ALYTICPTASE"/>
</dbReference>
<keyword evidence="11" id="KW-1185">Reference proteome</keyword>
<comment type="similarity">
    <text evidence="1">Belongs to the peptidase S1 family.</text>
</comment>
<feature type="chain" id="PRO_5047436070" evidence="8">
    <location>
        <begin position="25"/>
        <end position="491"/>
    </location>
</feature>
<dbReference type="CDD" id="cd21112">
    <property type="entry name" value="alphaLP-like"/>
    <property type="match status" value="1"/>
</dbReference>
<keyword evidence="2 10" id="KW-0645">Protease</keyword>
<sequence>MRRTRTHALVAATAAATLAGGVWAAAVANASPVPASDTEVTDKYAPGLLRAMERDLGLEAAEAVELMEFQESAGSRTEDVAAKLKDSYAGAWIDGARSATVAVTDAADVATVEKAGLEAVVVDHTIAELSSWKLSLDDTLAGLEGVPSFYVDVESNQVVVDVHAGARAEAVKAVREAGVPAGAVAYRTSTEQPTTLMNVIGGNAYYIGSGSRCSVGFSATGGFVTAGHCGTRGATTSQPSGTFTVSSFPGNDYAYVSTGSDDTPLGLVNNYSGGTVGVTGHSVAPVGTSVCRSGSTTGWHCGTISALGASVTYSQGTVSGLIRTNVCAEPGDSGGSLLAGTVAQGMTSGGSGNCSSGGTTYFQPVGEALSAAGVSLITSGGGTTPPPTTTCSGYESTFSGTASAGSAYGEPSASGFSAASGTFRGCLDGPSGADFDLYLQKYSGGTWTTVASGTTSAPDEKVSYSGTSGTYRWVVDAYSGSGSYTGAYDTP</sequence>
<dbReference type="GO" id="GO:0006508">
    <property type="term" value="P:proteolysis"/>
    <property type="evidence" value="ECO:0007669"/>
    <property type="project" value="UniProtKB-KW"/>
</dbReference>
<keyword evidence="3 8" id="KW-0732">Signal</keyword>
<dbReference type="SUPFAM" id="SSF50494">
    <property type="entry name" value="Trypsin-like serine proteases"/>
    <property type="match status" value="1"/>
</dbReference>
<dbReference type="EMBL" id="BAAANL010000001">
    <property type="protein sequence ID" value="GAA1848432.1"/>
    <property type="molecule type" value="Genomic_DNA"/>
</dbReference>